<evidence type="ECO:0000259" key="4">
    <source>
        <dbReference type="PROSITE" id="PS51387"/>
    </source>
</evidence>
<reference evidence="5 6" key="1">
    <citation type="journal article" date="2018" name="Nat. Ecol. Evol.">
        <title>Pezizomycetes genomes reveal the molecular basis of ectomycorrhizal truffle lifestyle.</title>
        <authorList>
            <person name="Murat C."/>
            <person name="Payen T."/>
            <person name="Noel B."/>
            <person name="Kuo A."/>
            <person name="Morin E."/>
            <person name="Chen J."/>
            <person name="Kohler A."/>
            <person name="Krizsan K."/>
            <person name="Balestrini R."/>
            <person name="Da Silva C."/>
            <person name="Montanini B."/>
            <person name="Hainaut M."/>
            <person name="Levati E."/>
            <person name="Barry K.W."/>
            <person name="Belfiori B."/>
            <person name="Cichocki N."/>
            <person name="Clum A."/>
            <person name="Dockter R.B."/>
            <person name="Fauchery L."/>
            <person name="Guy J."/>
            <person name="Iotti M."/>
            <person name="Le Tacon F."/>
            <person name="Lindquist E.A."/>
            <person name="Lipzen A."/>
            <person name="Malagnac F."/>
            <person name="Mello A."/>
            <person name="Molinier V."/>
            <person name="Miyauchi S."/>
            <person name="Poulain J."/>
            <person name="Riccioni C."/>
            <person name="Rubini A."/>
            <person name="Sitrit Y."/>
            <person name="Splivallo R."/>
            <person name="Traeger S."/>
            <person name="Wang M."/>
            <person name="Zifcakova L."/>
            <person name="Wipf D."/>
            <person name="Zambonelli A."/>
            <person name="Paolocci F."/>
            <person name="Nowrousian M."/>
            <person name="Ottonello S."/>
            <person name="Baldrian P."/>
            <person name="Spatafora J.W."/>
            <person name="Henrissat B."/>
            <person name="Nagy L.G."/>
            <person name="Aury J.M."/>
            <person name="Wincker P."/>
            <person name="Grigoriev I.V."/>
            <person name="Bonfante P."/>
            <person name="Martin F.M."/>
        </authorList>
    </citation>
    <scope>NUCLEOTIDE SEQUENCE [LARGE SCALE GENOMIC DNA]</scope>
    <source>
        <strain evidence="5 6">RN42</strain>
    </source>
</reference>
<dbReference type="PROSITE" id="PS51387">
    <property type="entry name" value="FAD_PCMH"/>
    <property type="match status" value="1"/>
</dbReference>
<feature type="signal peptide" evidence="3">
    <location>
        <begin position="1"/>
        <end position="18"/>
    </location>
</feature>
<accession>A0A3N4I5D3</accession>
<dbReference type="InterPro" id="IPR016169">
    <property type="entry name" value="FAD-bd_PCMH_sub2"/>
</dbReference>
<dbReference type="SUPFAM" id="SSF56176">
    <property type="entry name" value="FAD-binding/transporter-associated domain-like"/>
    <property type="match status" value="1"/>
</dbReference>
<dbReference type="Proteomes" id="UP000275078">
    <property type="component" value="Unassembled WGS sequence"/>
</dbReference>
<dbReference type="InterPro" id="IPR036318">
    <property type="entry name" value="FAD-bd_PCMH-like_sf"/>
</dbReference>
<keyword evidence="6" id="KW-1185">Reference proteome</keyword>
<dbReference type="GO" id="GO:0071949">
    <property type="term" value="F:FAD binding"/>
    <property type="evidence" value="ECO:0007669"/>
    <property type="project" value="InterPro"/>
</dbReference>
<protein>
    <submittedName>
        <fullName evidence="5">FAD binding domain-containing protein</fullName>
    </submittedName>
</protein>
<dbReference type="InterPro" id="IPR016166">
    <property type="entry name" value="FAD-bd_PCMH"/>
</dbReference>
<dbReference type="PANTHER" id="PTHR13878">
    <property type="entry name" value="GULONOLACTONE OXIDASE"/>
    <property type="match status" value="1"/>
</dbReference>
<sequence length="558" mass="61357">MGHIVFYSLFYLLPFTLASPKRHPPPATWASFNNSISGRLISSHPTAYPCHTPNFNQEACSEVTKNWSDSFWRTDQVGGYSAILWEAGDGACWIDGGNTTVADRKSGRCEGRDGNGLVADYTVDARNVGDIQKAVVFADRWGLDLRVKNTGHDHLGRSSGKGTFAIWTHNLKGRKWHDGFLPKGAPKGTLSLPAVTLQAGEQWFDVYKDATTQKRIVVGGSARTVGAAGGYLTGGGHSAWSNSYGLAVDNLLEVTLITAQGKHKTINAYNDPEHFYAIRGGGGSSWGVITSATYKTHPEPSHIQVAFAQFNVTKPEAFRGLLMSTFRTLPSVTDGGYTGYGTTYGGFGVGLIFIKPNGTNESFVEAFQPLFKMTELAGVQGAVGAVDFPSWDEYTKAFLQDPNIATNVIDTSRLLTKEVLEGKADELVRLTGEFPEFHAGFNFIGKVNSAGRDDTAVHEAWKTSRAIFSLGIDWPNDTPTEEKKRLKRRTQEVSRRFTEIVGKEGGTYVNEANPFEPDWKQVFWGGKYDRLLRIKKRVDPKGLFRCNRCVGGEVVWEP</sequence>
<keyword evidence="3" id="KW-0732">Signal</keyword>
<comment type="similarity">
    <text evidence="1">Belongs to the oxygen-dependent FAD-linked oxidoreductase family.</text>
</comment>
<dbReference type="STRING" id="1160509.A0A3N4I5D3"/>
<feature type="domain" description="FAD-binding PCMH-type" evidence="4">
    <location>
        <begin position="115"/>
        <end position="299"/>
    </location>
</feature>
<dbReference type="Gene3D" id="3.30.465.10">
    <property type="match status" value="2"/>
</dbReference>
<keyword evidence="2" id="KW-0560">Oxidoreductase</keyword>
<dbReference type="PANTHER" id="PTHR13878:SF91">
    <property type="entry name" value="FAD BINDING DOMAIN PROTEIN (AFU_ORTHOLOGUE AFUA_6G12070)-RELATED"/>
    <property type="match status" value="1"/>
</dbReference>
<dbReference type="Pfam" id="PF01565">
    <property type="entry name" value="FAD_binding_4"/>
    <property type="match status" value="1"/>
</dbReference>
<evidence type="ECO:0000313" key="5">
    <source>
        <dbReference type="EMBL" id="RPA79878.1"/>
    </source>
</evidence>
<evidence type="ECO:0000313" key="6">
    <source>
        <dbReference type="Proteomes" id="UP000275078"/>
    </source>
</evidence>
<dbReference type="AlphaFoldDB" id="A0A3N4I5D3"/>
<proteinExistence type="inferred from homology"/>
<dbReference type="InterPro" id="IPR050432">
    <property type="entry name" value="FAD-linked_Oxidoreductases_BP"/>
</dbReference>
<dbReference type="GO" id="GO:0016491">
    <property type="term" value="F:oxidoreductase activity"/>
    <property type="evidence" value="ECO:0007669"/>
    <property type="project" value="UniProtKB-KW"/>
</dbReference>
<gene>
    <name evidence="5" type="ORF">BJ508DRAFT_415687</name>
</gene>
<dbReference type="InterPro" id="IPR006094">
    <property type="entry name" value="Oxid_FAD_bind_N"/>
</dbReference>
<dbReference type="InterPro" id="IPR012951">
    <property type="entry name" value="BBE"/>
</dbReference>
<dbReference type="Pfam" id="PF08031">
    <property type="entry name" value="BBE"/>
    <property type="match status" value="1"/>
</dbReference>
<evidence type="ECO:0000256" key="1">
    <source>
        <dbReference type="ARBA" id="ARBA00005466"/>
    </source>
</evidence>
<name>A0A3N4I5D3_ASCIM</name>
<dbReference type="OrthoDB" id="9983560at2759"/>
<dbReference type="EMBL" id="ML119694">
    <property type="protein sequence ID" value="RPA79878.1"/>
    <property type="molecule type" value="Genomic_DNA"/>
</dbReference>
<evidence type="ECO:0000256" key="3">
    <source>
        <dbReference type="SAM" id="SignalP"/>
    </source>
</evidence>
<evidence type="ECO:0000256" key="2">
    <source>
        <dbReference type="ARBA" id="ARBA00023002"/>
    </source>
</evidence>
<organism evidence="5 6">
    <name type="scientific">Ascobolus immersus RN42</name>
    <dbReference type="NCBI Taxonomy" id="1160509"/>
    <lineage>
        <taxon>Eukaryota</taxon>
        <taxon>Fungi</taxon>
        <taxon>Dikarya</taxon>
        <taxon>Ascomycota</taxon>
        <taxon>Pezizomycotina</taxon>
        <taxon>Pezizomycetes</taxon>
        <taxon>Pezizales</taxon>
        <taxon>Ascobolaceae</taxon>
        <taxon>Ascobolus</taxon>
    </lineage>
</organism>
<feature type="chain" id="PRO_5017991770" evidence="3">
    <location>
        <begin position="19"/>
        <end position="558"/>
    </location>
</feature>